<comment type="caution">
    <text evidence="10">The sequence shown here is derived from an EMBL/GenBank/DDBJ whole genome shotgun (WGS) entry which is preliminary data.</text>
</comment>
<dbReference type="SUPFAM" id="SSF90188">
    <property type="entry name" value="Somatomedin B domain"/>
    <property type="match status" value="2"/>
</dbReference>
<dbReference type="SMART" id="SM00201">
    <property type="entry name" value="SO"/>
    <property type="match status" value="2"/>
</dbReference>
<keyword evidence="6" id="KW-0325">Glycoprotein</keyword>
<evidence type="ECO:0000256" key="2">
    <source>
        <dbReference type="ARBA" id="ARBA00022525"/>
    </source>
</evidence>
<dbReference type="PRINTS" id="PR00022">
    <property type="entry name" value="SOMATOMEDINB"/>
</dbReference>
<comment type="subcellular location">
    <subcellularLocation>
        <location evidence="1">Secreted</location>
    </subcellularLocation>
</comment>
<keyword evidence="11" id="KW-1185">Reference proteome</keyword>
<dbReference type="EMBL" id="JABFDY010000023">
    <property type="protein sequence ID" value="KAF7690040.1"/>
    <property type="molecule type" value="Genomic_DNA"/>
</dbReference>
<reference evidence="10" key="1">
    <citation type="submission" date="2020-08" db="EMBL/GenBank/DDBJ databases">
        <title>Chromosome-level assembly of Southern catfish (Silurus meridionalis) provides insights into visual adaptation to the nocturnal and benthic lifestyles.</title>
        <authorList>
            <person name="Zhang Y."/>
            <person name="Wang D."/>
            <person name="Peng Z."/>
        </authorList>
    </citation>
    <scope>NUCLEOTIDE SEQUENCE</scope>
    <source>
        <strain evidence="10">SWU-2019-XX</strain>
        <tissue evidence="10">Muscle</tissue>
    </source>
</reference>
<dbReference type="PROSITE" id="PS00024">
    <property type="entry name" value="HEMOPEXIN"/>
    <property type="match status" value="1"/>
</dbReference>
<dbReference type="SMART" id="SM00120">
    <property type="entry name" value="HX"/>
    <property type="match status" value="2"/>
</dbReference>
<dbReference type="Pfam" id="PF00045">
    <property type="entry name" value="Hemopexin"/>
    <property type="match status" value="1"/>
</dbReference>
<evidence type="ECO:0000256" key="5">
    <source>
        <dbReference type="ARBA" id="ARBA00023157"/>
    </source>
</evidence>
<feature type="region of interest" description="Disordered" evidence="8">
    <location>
        <begin position="307"/>
        <end position="378"/>
    </location>
</feature>
<dbReference type="GO" id="GO:0030247">
    <property type="term" value="F:polysaccharide binding"/>
    <property type="evidence" value="ECO:0007669"/>
    <property type="project" value="InterPro"/>
</dbReference>
<name>A0A8T0AD60_SILME</name>
<gene>
    <name evidence="10" type="ORF">HF521_011844</name>
</gene>
<dbReference type="InterPro" id="IPR001212">
    <property type="entry name" value="Somatomedin_B_dom"/>
</dbReference>
<evidence type="ECO:0000313" key="11">
    <source>
        <dbReference type="Proteomes" id="UP000606274"/>
    </source>
</evidence>
<dbReference type="Gene3D" id="4.10.410.20">
    <property type="match status" value="2"/>
</dbReference>
<proteinExistence type="predicted"/>
<protein>
    <recommendedName>
        <fullName evidence="9">SMB domain-containing protein</fullName>
    </recommendedName>
</protein>
<dbReference type="InterPro" id="IPR000585">
    <property type="entry name" value="Hemopexin-like_dom"/>
</dbReference>
<dbReference type="PANTHER" id="PTHR22917:SF1">
    <property type="entry name" value="PROTEOGLYCAN 4"/>
    <property type="match status" value="1"/>
</dbReference>
<evidence type="ECO:0000256" key="6">
    <source>
        <dbReference type="ARBA" id="ARBA00023180"/>
    </source>
</evidence>
<dbReference type="Pfam" id="PF01033">
    <property type="entry name" value="Somatomedin_B"/>
    <property type="match status" value="2"/>
</dbReference>
<dbReference type="PANTHER" id="PTHR22917">
    <property type="entry name" value="HEMOPEXIN DOMAIN-CONTAINING PROTEIN"/>
    <property type="match status" value="1"/>
</dbReference>
<dbReference type="SUPFAM" id="SSF50923">
    <property type="entry name" value="Hemopexin-like domain"/>
    <property type="match status" value="1"/>
</dbReference>
<keyword evidence="5" id="KW-1015">Disulfide bond</keyword>
<dbReference type="PROSITE" id="PS50958">
    <property type="entry name" value="SMB_2"/>
    <property type="match status" value="2"/>
</dbReference>
<feature type="compositionally biased region" description="Polar residues" evidence="8">
    <location>
        <begin position="421"/>
        <end position="433"/>
    </location>
</feature>
<keyword evidence="4" id="KW-0677">Repeat</keyword>
<dbReference type="GO" id="GO:0005044">
    <property type="term" value="F:scavenger receptor activity"/>
    <property type="evidence" value="ECO:0007669"/>
    <property type="project" value="InterPro"/>
</dbReference>
<evidence type="ECO:0000256" key="3">
    <source>
        <dbReference type="ARBA" id="ARBA00022729"/>
    </source>
</evidence>
<dbReference type="GO" id="GO:0005615">
    <property type="term" value="C:extracellular space"/>
    <property type="evidence" value="ECO:0007669"/>
    <property type="project" value="TreeGrafter"/>
</dbReference>
<dbReference type="InterPro" id="IPR036024">
    <property type="entry name" value="Somatomedin_B-like_dom_sf"/>
</dbReference>
<dbReference type="OrthoDB" id="413699at2759"/>
<feature type="domain" description="SMB" evidence="9">
    <location>
        <begin position="104"/>
        <end position="143"/>
    </location>
</feature>
<keyword evidence="2" id="KW-0964">Secreted</keyword>
<evidence type="ECO:0000313" key="10">
    <source>
        <dbReference type="EMBL" id="KAF7690040.1"/>
    </source>
</evidence>
<feature type="compositionally biased region" description="Polar residues" evidence="8">
    <location>
        <begin position="325"/>
        <end position="344"/>
    </location>
</feature>
<feature type="region of interest" description="Disordered" evidence="8">
    <location>
        <begin position="205"/>
        <end position="286"/>
    </location>
</feature>
<sequence>MFSLTALWPLLRESGNPDVLPLLPDAYKYHSFDLREWIWPPPLPRTLNTHHLYKIRASSHTLSHTDLHTDTTSSHTSFQVPVEMSSSTSLLLFSACVLLACSSAQSSCSNRCGEAYFRGNACQCDYECLSHKECCKGYEDACTSRGSCKGRCGESFKRGRQCHCDIECIKYNQCCPDYESHCNTEESSIEEDDYLEGTTLLDYTQTEDAKSGSKPSPSDVAELSDRHENLPGLGTVPSLTEDPELPQVNFKPEQISPNSSETTLTTSPTHPMPASQQNVELSKEPQNTDAPAYLEITKTPPSVLELEEFSNSTSLPTDRLRSASIRPSTPPTANYFSTSPTAQADNPYPTPTKPIQSEDTQDPESPPEAQFHQSNTTTLETMGTVLTDKPSGAEELETQNGNQDTKDVLSTKGSPTPPTLIESTPTAVTTSPFPTKPQDYKLNLQDPQDYQADTNSDTNLCHGSPVNGLTTLRNGTVVVFRGHYFWMLDSRRNAGPAHSIVDFWGIPSPIDTVFTRCNCQGKTYIFKGDKYWRFENDLMDTGFPRPISEGFGLGGRIVAALSMPQYRSRRESVLFFKKGGLAQRYTYLNTPHCGSKSTAIIVKKRFKKEAVPVLGAEIVINKTWVGFPSTVTSAVSVRATGGDGYKYYVFSLTKYYSLKLEGNTPVILTPKAGRENQKSAKSWFKCQETSQFK</sequence>
<dbReference type="InterPro" id="IPR018486">
    <property type="entry name" value="Hemopexin_CS"/>
</dbReference>
<dbReference type="InterPro" id="IPR036375">
    <property type="entry name" value="Hemopexin-like_dom_sf"/>
</dbReference>
<evidence type="ECO:0000256" key="7">
    <source>
        <dbReference type="PROSITE-ProRule" id="PRU01011"/>
    </source>
</evidence>
<dbReference type="AlphaFoldDB" id="A0A8T0AD60"/>
<dbReference type="PROSITE" id="PS00524">
    <property type="entry name" value="SMB_1"/>
    <property type="match status" value="1"/>
</dbReference>
<dbReference type="Gene3D" id="2.110.10.10">
    <property type="entry name" value="Hemopexin-like domain"/>
    <property type="match status" value="1"/>
</dbReference>
<feature type="repeat" description="Hemopexin" evidence="7">
    <location>
        <begin position="507"/>
        <end position="554"/>
    </location>
</feature>
<evidence type="ECO:0000259" key="9">
    <source>
        <dbReference type="PROSITE" id="PS50958"/>
    </source>
</evidence>
<accession>A0A8T0AD60</accession>
<evidence type="ECO:0000256" key="8">
    <source>
        <dbReference type="SAM" id="MobiDB-lite"/>
    </source>
</evidence>
<evidence type="ECO:0000256" key="1">
    <source>
        <dbReference type="ARBA" id="ARBA00004613"/>
    </source>
</evidence>
<dbReference type="InterPro" id="IPR018487">
    <property type="entry name" value="Hemopexin-like_repeat"/>
</dbReference>
<dbReference type="CDD" id="cd00094">
    <property type="entry name" value="HX"/>
    <property type="match status" value="1"/>
</dbReference>
<keyword evidence="3" id="KW-0732">Signal</keyword>
<dbReference type="InterPro" id="IPR051298">
    <property type="entry name" value="Heme_transport/Cell_adhesion"/>
</dbReference>
<dbReference type="PROSITE" id="PS51642">
    <property type="entry name" value="HEMOPEXIN_2"/>
    <property type="match status" value="1"/>
</dbReference>
<dbReference type="InterPro" id="IPR020436">
    <property type="entry name" value="SMB_chordata"/>
</dbReference>
<feature type="region of interest" description="Disordered" evidence="8">
    <location>
        <begin position="394"/>
        <end position="436"/>
    </location>
</feature>
<organism evidence="10 11">
    <name type="scientific">Silurus meridionalis</name>
    <name type="common">Southern catfish</name>
    <name type="synonym">Silurus soldatovi meridionalis</name>
    <dbReference type="NCBI Taxonomy" id="175797"/>
    <lineage>
        <taxon>Eukaryota</taxon>
        <taxon>Metazoa</taxon>
        <taxon>Chordata</taxon>
        <taxon>Craniata</taxon>
        <taxon>Vertebrata</taxon>
        <taxon>Euteleostomi</taxon>
        <taxon>Actinopterygii</taxon>
        <taxon>Neopterygii</taxon>
        <taxon>Teleostei</taxon>
        <taxon>Ostariophysi</taxon>
        <taxon>Siluriformes</taxon>
        <taxon>Siluridae</taxon>
        <taxon>Silurus</taxon>
    </lineage>
</organism>
<feature type="compositionally biased region" description="Polar residues" evidence="8">
    <location>
        <begin position="255"/>
        <end position="286"/>
    </location>
</feature>
<evidence type="ECO:0000256" key="4">
    <source>
        <dbReference type="ARBA" id="ARBA00022737"/>
    </source>
</evidence>
<feature type="domain" description="SMB" evidence="9">
    <location>
        <begin position="144"/>
        <end position="187"/>
    </location>
</feature>
<dbReference type="GO" id="GO:0006955">
    <property type="term" value="P:immune response"/>
    <property type="evidence" value="ECO:0007669"/>
    <property type="project" value="InterPro"/>
</dbReference>
<dbReference type="Proteomes" id="UP000606274">
    <property type="component" value="Unassembled WGS sequence"/>
</dbReference>